<protein>
    <submittedName>
        <fullName evidence="1">6616_t:CDS:1</fullName>
    </submittedName>
</protein>
<dbReference type="AlphaFoldDB" id="A0A9N9IPG7"/>
<evidence type="ECO:0000313" key="2">
    <source>
        <dbReference type="Proteomes" id="UP000789342"/>
    </source>
</evidence>
<proteinExistence type="predicted"/>
<feature type="non-terminal residue" evidence="1">
    <location>
        <position position="1"/>
    </location>
</feature>
<sequence>AISEMLQNKYTLFSPTKLIGLATKGIPKVVENRVDAKQEVDKELKHVCEEFILDNSKLAIEPLSSFLLKVSAFRLRNDLREVHHQTSLKNQKFAQPDKVIEVYETFQETVKARLLYIVPKMSEYLGDRETESILLKPIQASAKHIIDTYQAFYDIMKNENFDLNNFPKSLGDIDKVKGWVQCEWVWEEQEHGK</sequence>
<reference evidence="1" key="1">
    <citation type="submission" date="2021-06" db="EMBL/GenBank/DDBJ databases">
        <authorList>
            <person name="Kallberg Y."/>
            <person name="Tangrot J."/>
            <person name="Rosling A."/>
        </authorList>
    </citation>
    <scope>NUCLEOTIDE SEQUENCE</scope>
    <source>
        <strain evidence="1">CL551</strain>
    </source>
</reference>
<dbReference type="PANTHER" id="PTHR13302">
    <property type="entry name" value="CONSERVED OLIGOMERIC GOLGI COMPLEX COMPONENT 3"/>
    <property type="match status" value="1"/>
</dbReference>
<comment type="caution">
    <text evidence="1">The sequence shown here is derived from an EMBL/GenBank/DDBJ whole genome shotgun (WGS) entry which is preliminary data.</text>
</comment>
<dbReference type="GO" id="GO:0005801">
    <property type="term" value="C:cis-Golgi network"/>
    <property type="evidence" value="ECO:0007669"/>
    <property type="project" value="InterPro"/>
</dbReference>
<dbReference type="OrthoDB" id="2268830at2759"/>
<dbReference type="PANTHER" id="PTHR13302:SF8">
    <property type="entry name" value="CONSERVED OLIGOMERIC GOLGI COMPLEX SUBUNIT 3"/>
    <property type="match status" value="1"/>
</dbReference>
<dbReference type="GO" id="GO:0017119">
    <property type="term" value="C:Golgi transport complex"/>
    <property type="evidence" value="ECO:0007669"/>
    <property type="project" value="TreeGrafter"/>
</dbReference>
<dbReference type="InterPro" id="IPR007265">
    <property type="entry name" value="COG_su3"/>
</dbReference>
<dbReference type="GO" id="GO:0007030">
    <property type="term" value="P:Golgi organization"/>
    <property type="evidence" value="ECO:0007669"/>
    <property type="project" value="TreeGrafter"/>
</dbReference>
<dbReference type="EMBL" id="CAJVPV010031664">
    <property type="protein sequence ID" value="CAG8743315.1"/>
    <property type="molecule type" value="Genomic_DNA"/>
</dbReference>
<dbReference type="GO" id="GO:0006886">
    <property type="term" value="P:intracellular protein transport"/>
    <property type="evidence" value="ECO:0007669"/>
    <property type="project" value="InterPro"/>
</dbReference>
<dbReference type="GO" id="GO:0006891">
    <property type="term" value="P:intra-Golgi vesicle-mediated transport"/>
    <property type="evidence" value="ECO:0007669"/>
    <property type="project" value="TreeGrafter"/>
</dbReference>
<dbReference type="Proteomes" id="UP000789342">
    <property type="component" value="Unassembled WGS sequence"/>
</dbReference>
<dbReference type="GO" id="GO:0016020">
    <property type="term" value="C:membrane"/>
    <property type="evidence" value="ECO:0007669"/>
    <property type="project" value="InterPro"/>
</dbReference>
<keyword evidence="2" id="KW-1185">Reference proteome</keyword>
<accession>A0A9N9IPG7</accession>
<evidence type="ECO:0000313" key="1">
    <source>
        <dbReference type="EMBL" id="CAG8743315.1"/>
    </source>
</evidence>
<organism evidence="1 2">
    <name type="scientific">Acaulospora morrowiae</name>
    <dbReference type="NCBI Taxonomy" id="94023"/>
    <lineage>
        <taxon>Eukaryota</taxon>
        <taxon>Fungi</taxon>
        <taxon>Fungi incertae sedis</taxon>
        <taxon>Mucoromycota</taxon>
        <taxon>Glomeromycotina</taxon>
        <taxon>Glomeromycetes</taxon>
        <taxon>Diversisporales</taxon>
        <taxon>Acaulosporaceae</taxon>
        <taxon>Acaulospora</taxon>
    </lineage>
</organism>
<feature type="non-terminal residue" evidence="1">
    <location>
        <position position="193"/>
    </location>
</feature>
<gene>
    <name evidence="1" type="ORF">AMORRO_LOCUS14869</name>
</gene>
<name>A0A9N9IPG7_9GLOM</name>